<evidence type="ECO:0000313" key="16">
    <source>
        <dbReference type="Proteomes" id="UP001141806"/>
    </source>
</evidence>
<keyword evidence="9 12" id="KW-0233">DNA recombination</keyword>
<keyword evidence="11 12" id="KW-0539">Nucleus</keyword>
<protein>
    <recommendedName>
        <fullName evidence="12">ATP-dependent DNA helicase 2 subunit KU80</fullName>
        <ecNumber evidence="12">3.6.4.12</ecNumber>
    </recommendedName>
</protein>
<dbReference type="Gene3D" id="1.10.1600.10">
    <property type="match status" value="1"/>
</dbReference>
<dbReference type="EMBL" id="JAMYWD010000012">
    <property type="protein sequence ID" value="KAJ4953792.1"/>
    <property type="molecule type" value="Genomic_DNA"/>
</dbReference>
<evidence type="ECO:0000259" key="14">
    <source>
        <dbReference type="SMART" id="SM00559"/>
    </source>
</evidence>
<name>A0A9Q0JW87_9MAGN</name>
<dbReference type="Proteomes" id="UP001141806">
    <property type="component" value="Unassembled WGS sequence"/>
</dbReference>
<dbReference type="GO" id="GO:0016787">
    <property type="term" value="F:hydrolase activity"/>
    <property type="evidence" value="ECO:0007669"/>
    <property type="project" value="UniProtKB-KW"/>
</dbReference>
<feature type="region of interest" description="Disordered" evidence="13">
    <location>
        <begin position="522"/>
        <end position="551"/>
    </location>
</feature>
<keyword evidence="8 12" id="KW-0238">DNA-binding</keyword>
<dbReference type="SUPFAM" id="SSF53300">
    <property type="entry name" value="vWA-like"/>
    <property type="match status" value="1"/>
</dbReference>
<evidence type="ECO:0000256" key="3">
    <source>
        <dbReference type="ARBA" id="ARBA00022741"/>
    </source>
</evidence>
<evidence type="ECO:0000256" key="1">
    <source>
        <dbReference type="ARBA" id="ARBA00004123"/>
    </source>
</evidence>
<dbReference type="InterPro" id="IPR005160">
    <property type="entry name" value="Ku_C"/>
</dbReference>
<comment type="catalytic activity">
    <reaction evidence="12">
        <text>ATP + H2O = ADP + phosphate + H(+)</text>
        <dbReference type="Rhea" id="RHEA:13065"/>
        <dbReference type="ChEBI" id="CHEBI:15377"/>
        <dbReference type="ChEBI" id="CHEBI:15378"/>
        <dbReference type="ChEBI" id="CHEBI:30616"/>
        <dbReference type="ChEBI" id="CHEBI:43474"/>
        <dbReference type="ChEBI" id="CHEBI:456216"/>
        <dbReference type="EC" id="3.6.4.12"/>
    </reaction>
</comment>
<evidence type="ECO:0000256" key="10">
    <source>
        <dbReference type="ARBA" id="ARBA00023204"/>
    </source>
</evidence>
<dbReference type="GO" id="GO:0006303">
    <property type="term" value="P:double-strand break repair via nonhomologous end joining"/>
    <property type="evidence" value="ECO:0007669"/>
    <property type="project" value="InterPro"/>
</dbReference>
<evidence type="ECO:0000256" key="2">
    <source>
        <dbReference type="ARBA" id="ARBA00007726"/>
    </source>
</evidence>
<dbReference type="SUPFAM" id="SSF100939">
    <property type="entry name" value="SPOC domain-like"/>
    <property type="match status" value="1"/>
</dbReference>
<dbReference type="Pfam" id="PF03731">
    <property type="entry name" value="Ku_N"/>
    <property type="match status" value="1"/>
</dbReference>
<dbReference type="FunFam" id="1.10.1600.10:FF:000002">
    <property type="entry name" value="X-ray repair cross-complementing protein 5"/>
    <property type="match status" value="1"/>
</dbReference>
<dbReference type="InterPro" id="IPR016194">
    <property type="entry name" value="SPOC-like_C_dom_sf"/>
</dbReference>
<dbReference type="GO" id="GO:0043564">
    <property type="term" value="C:Ku70:Ku80 complex"/>
    <property type="evidence" value="ECO:0007669"/>
    <property type="project" value="InterPro"/>
</dbReference>
<gene>
    <name evidence="15" type="ORF">NE237_030624</name>
</gene>
<keyword evidence="16" id="KW-1185">Reference proteome</keyword>
<organism evidence="15 16">
    <name type="scientific">Protea cynaroides</name>
    <dbReference type="NCBI Taxonomy" id="273540"/>
    <lineage>
        <taxon>Eukaryota</taxon>
        <taxon>Viridiplantae</taxon>
        <taxon>Streptophyta</taxon>
        <taxon>Embryophyta</taxon>
        <taxon>Tracheophyta</taxon>
        <taxon>Spermatophyta</taxon>
        <taxon>Magnoliopsida</taxon>
        <taxon>Proteales</taxon>
        <taxon>Proteaceae</taxon>
        <taxon>Protea</taxon>
    </lineage>
</organism>
<dbReference type="Pfam" id="PF03730">
    <property type="entry name" value="Ku_C"/>
    <property type="match status" value="1"/>
</dbReference>
<keyword evidence="10 12" id="KW-0234">DNA repair</keyword>
<dbReference type="GO" id="GO:0003690">
    <property type="term" value="F:double-stranded DNA binding"/>
    <property type="evidence" value="ECO:0007669"/>
    <property type="project" value="TreeGrafter"/>
</dbReference>
<comment type="subcellular location">
    <subcellularLocation>
        <location evidence="1 12">Nucleus</location>
    </subcellularLocation>
</comment>
<evidence type="ECO:0000256" key="12">
    <source>
        <dbReference type="PIRNR" id="PIRNR016570"/>
    </source>
</evidence>
<dbReference type="AlphaFoldDB" id="A0A9Q0JW87"/>
<evidence type="ECO:0000256" key="13">
    <source>
        <dbReference type="SAM" id="MobiDB-lite"/>
    </source>
</evidence>
<reference evidence="15" key="1">
    <citation type="journal article" date="2023" name="Plant J.">
        <title>The genome of the king protea, Protea cynaroides.</title>
        <authorList>
            <person name="Chang J."/>
            <person name="Duong T.A."/>
            <person name="Schoeman C."/>
            <person name="Ma X."/>
            <person name="Roodt D."/>
            <person name="Barker N."/>
            <person name="Li Z."/>
            <person name="Van de Peer Y."/>
            <person name="Mizrachi E."/>
        </authorList>
    </citation>
    <scope>NUCLEOTIDE SEQUENCE</scope>
    <source>
        <tissue evidence="15">Young leaves</tissue>
    </source>
</reference>
<evidence type="ECO:0000256" key="5">
    <source>
        <dbReference type="ARBA" id="ARBA00022801"/>
    </source>
</evidence>
<dbReference type="PIRSF" id="PIRSF016570">
    <property type="entry name" value="Ku80"/>
    <property type="match status" value="1"/>
</dbReference>
<dbReference type="Pfam" id="PF02735">
    <property type="entry name" value="Ku"/>
    <property type="match status" value="1"/>
</dbReference>
<dbReference type="FunFam" id="3.40.50.410:FF:000102">
    <property type="entry name" value="ATP-dependent DNA helicase 2 subunit KU80"/>
    <property type="match status" value="1"/>
</dbReference>
<dbReference type="InterPro" id="IPR036494">
    <property type="entry name" value="Ku_C_sf"/>
</dbReference>
<comment type="function">
    <text evidence="12">Single-stranded DNA-dependent ATP-dependent helicase.</text>
</comment>
<dbReference type="GO" id="GO:0042162">
    <property type="term" value="F:telomeric DNA binding"/>
    <property type="evidence" value="ECO:0007669"/>
    <property type="project" value="InterPro"/>
</dbReference>
<dbReference type="SUPFAM" id="SSF101420">
    <property type="entry name" value="C-terminal domain of Ku80"/>
    <property type="match status" value="1"/>
</dbReference>
<proteinExistence type="inferred from homology"/>
<dbReference type="SMART" id="SM00559">
    <property type="entry name" value="Ku78"/>
    <property type="match status" value="1"/>
</dbReference>
<evidence type="ECO:0000313" key="15">
    <source>
        <dbReference type="EMBL" id="KAJ4953792.1"/>
    </source>
</evidence>
<keyword evidence="4 12" id="KW-0227">DNA damage</keyword>
<dbReference type="Gene3D" id="1.25.40.240">
    <property type="entry name" value="Ku, C-terminal domain"/>
    <property type="match status" value="1"/>
</dbReference>
<dbReference type="GO" id="GO:0000723">
    <property type="term" value="P:telomere maintenance"/>
    <property type="evidence" value="ECO:0007669"/>
    <property type="project" value="InterPro"/>
</dbReference>
<dbReference type="EC" id="3.6.4.12" evidence="12"/>
<keyword evidence="7 12" id="KW-0067">ATP-binding</keyword>
<dbReference type="Gene3D" id="2.40.290.10">
    <property type="match status" value="1"/>
</dbReference>
<dbReference type="PANTHER" id="PTHR12604:SF4">
    <property type="entry name" value="X-RAY REPAIR CROSS-COMPLEMENTING PROTEIN 5"/>
    <property type="match status" value="1"/>
</dbReference>
<dbReference type="CDD" id="cd00873">
    <property type="entry name" value="KU80"/>
    <property type="match status" value="1"/>
</dbReference>
<dbReference type="GO" id="GO:0005524">
    <property type="term" value="F:ATP binding"/>
    <property type="evidence" value="ECO:0007669"/>
    <property type="project" value="UniProtKB-UniRule"/>
</dbReference>
<dbReference type="Pfam" id="PF08785">
    <property type="entry name" value="Ku_PK_bind"/>
    <property type="match status" value="1"/>
</dbReference>
<evidence type="ECO:0000256" key="4">
    <source>
        <dbReference type="ARBA" id="ARBA00022763"/>
    </source>
</evidence>
<dbReference type="GO" id="GO:0003684">
    <property type="term" value="F:damaged DNA binding"/>
    <property type="evidence" value="ECO:0007669"/>
    <property type="project" value="InterPro"/>
</dbReference>
<feature type="compositionally biased region" description="Basic and acidic residues" evidence="13">
    <location>
        <begin position="526"/>
        <end position="536"/>
    </location>
</feature>
<dbReference type="Gene3D" id="3.40.50.410">
    <property type="entry name" value="von Willebrand factor, type A domain"/>
    <property type="match status" value="1"/>
</dbReference>
<sequence>MARNKEGLLLLLDVSPSTHILLPEIEKVCSMLIQKKLIYGKSDEVGIVLFGAEDTENELTKEVGGYEHVVVLRHIKVVDGDMIEALQKLPLGTAPGDFLDAIVVGMDMMIKKYGPTNKGKKRLCLLTNPLYCIKEPYEGSKEDQIDTIATQMNSYGMKLDCVIVRSKLTGDEDKRTRDENELLLNRFSERTRGKMVYVESPTSLLGALRTRNITPVTVFRGDLELSPKMKIKVWVYKKTSEEKFPTLKKYSDKAPPTDRFATHEIKVDYEYKRVEDPNKVVPPEQRIKGYRYGPQVVPISSAEWDAVKFKPEKGVKFLGFTNASNIMRHYYMKDVYIFIPEPGNTKAIQAVSAIARAMKETNKVAILRCVWRQGQGNVVVGVLTPNLSNQDNIPDSFYFNVLPFAEDVREFQFPSFSSFPSSWQPNEQQQEAADNLVKMLDLAPPGKEEALHPDFTPNPVLERFYRFLELKSKLPDAMVPPLDDTLKRITEPDPELLSQNKSVIDEFCKQFELKENPKIKKSSRRLWREKPSRSNEEENVGDITDGQSGSVIKNEPSIKVERIGDWTPVQDFEAIMSRRDSTEWVNKAISDMKGFIFKLVENSYEHDSCEKVLECLTSLRKGCILEQEPTQFNNFLRDLYMFCQKNNISGICELLASKQVKLITKAEAIDSDVTGDEARNFLIKTEPMLE</sequence>
<dbReference type="GO" id="GO:0003678">
    <property type="term" value="F:DNA helicase activity"/>
    <property type="evidence" value="ECO:0007669"/>
    <property type="project" value="UniProtKB-EC"/>
</dbReference>
<keyword evidence="6 12" id="KW-0347">Helicase</keyword>
<dbReference type="GO" id="GO:0006310">
    <property type="term" value="P:DNA recombination"/>
    <property type="evidence" value="ECO:0007669"/>
    <property type="project" value="UniProtKB-KW"/>
</dbReference>
<keyword evidence="5 12" id="KW-0378">Hydrolase</keyword>
<dbReference type="InterPro" id="IPR005161">
    <property type="entry name" value="Ku_N"/>
</dbReference>
<accession>A0A9Q0JW87</accession>
<comment type="similarity">
    <text evidence="2 12">Belongs to the ku80 family.</text>
</comment>
<dbReference type="PANTHER" id="PTHR12604">
    <property type="entry name" value="KU AUTOANTIGEN DNA HELICASE"/>
    <property type="match status" value="1"/>
</dbReference>
<dbReference type="InterPro" id="IPR024193">
    <property type="entry name" value="Ku80"/>
</dbReference>
<keyword evidence="3 12" id="KW-0547">Nucleotide-binding</keyword>
<dbReference type="OrthoDB" id="30826at2759"/>
<dbReference type="InterPro" id="IPR036465">
    <property type="entry name" value="vWFA_dom_sf"/>
</dbReference>
<dbReference type="FunFam" id="2.40.290.10:FF:000006">
    <property type="entry name" value="ATP-dependent DNA helicase 2 subunit KU80"/>
    <property type="match status" value="1"/>
</dbReference>
<dbReference type="InterPro" id="IPR014893">
    <property type="entry name" value="Ku_PK_bind"/>
</dbReference>
<evidence type="ECO:0000256" key="8">
    <source>
        <dbReference type="ARBA" id="ARBA00023125"/>
    </source>
</evidence>
<evidence type="ECO:0000256" key="6">
    <source>
        <dbReference type="ARBA" id="ARBA00022806"/>
    </source>
</evidence>
<evidence type="ECO:0000256" key="7">
    <source>
        <dbReference type="ARBA" id="ARBA00022840"/>
    </source>
</evidence>
<evidence type="ECO:0000256" key="11">
    <source>
        <dbReference type="ARBA" id="ARBA00023242"/>
    </source>
</evidence>
<feature type="domain" description="Ku" evidence="14">
    <location>
        <begin position="278"/>
        <end position="419"/>
    </location>
</feature>
<evidence type="ECO:0000256" key="9">
    <source>
        <dbReference type="ARBA" id="ARBA00023172"/>
    </source>
</evidence>
<comment type="caution">
    <text evidence="15">The sequence shown here is derived from an EMBL/GenBank/DDBJ whole genome shotgun (WGS) entry which is preliminary data.</text>
</comment>
<dbReference type="InterPro" id="IPR006164">
    <property type="entry name" value="DNA_bd_Ku70/Ku80"/>
</dbReference>